<dbReference type="Pfam" id="PF00370">
    <property type="entry name" value="FGGY_N"/>
    <property type="match status" value="1"/>
</dbReference>
<feature type="domain" description="Carbohydrate kinase FGGY N-terminal" evidence="10">
    <location>
        <begin position="16"/>
        <end position="286"/>
    </location>
</feature>
<comment type="caution">
    <text evidence="12">The sequence shown here is derived from an EMBL/GenBank/DDBJ whole genome shotgun (WGS) entry which is preliminary data.</text>
</comment>
<dbReference type="Pfam" id="PF02782">
    <property type="entry name" value="FGGY_C"/>
    <property type="match status" value="1"/>
</dbReference>
<keyword evidence="3 7" id="KW-0418">Kinase</keyword>
<keyword evidence="13" id="KW-1185">Reference proteome</keyword>
<dbReference type="PIRSF" id="PIRSF000538">
    <property type="entry name" value="GlpK"/>
    <property type="match status" value="1"/>
</dbReference>
<dbReference type="GO" id="GO:0019569">
    <property type="term" value="P:L-arabinose catabolic process to D-xylulose 5-phosphate"/>
    <property type="evidence" value="ECO:0007669"/>
    <property type="project" value="UniProtKB-UniRule"/>
</dbReference>
<dbReference type="GO" id="GO:0019150">
    <property type="term" value="F:D-ribulokinase activity"/>
    <property type="evidence" value="ECO:0007669"/>
    <property type="project" value="TreeGrafter"/>
</dbReference>
<evidence type="ECO:0000256" key="7">
    <source>
        <dbReference type="HAMAP-Rule" id="MF_00520"/>
    </source>
</evidence>
<dbReference type="InterPro" id="IPR043129">
    <property type="entry name" value="ATPase_NBD"/>
</dbReference>
<gene>
    <name evidence="7 12" type="primary">araB</name>
    <name evidence="12" type="ORF">E3O49_13395</name>
</gene>
<dbReference type="GO" id="GO:0005737">
    <property type="term" value="C:cytoplasm"/>
    <property type="evidence" value="ECO:0007669"/>
    <property type="project" value="TreeGrafter"/>
</dbReference>
<comment type="catalytic activity">
    <reaction evidence="7">
        <text>D-ribulose + ATP = D-ribulose 5-phosphate + ADP + H(+)</text>
        <dbReference type="Rhea" id="RHEA:17601"/>
        <dbReference type="ChEBI" id="CHEBI:15378"/>
        <dbReference type="ChEBI" id="CHEBI:17173"/>
        <dbReference type="ChEBI" id="CHEBI:30616"/>
        <dbReference type="ChEBI" id="CHEBI:58121"/>
        <dbReference type="ChEBI" id="CHEBI:456216"/>
        <dbReference type="EC" id="2.7.1.16"/>
    </reaction>
</comment>
<accession>A0AAQ2C4S1</accession>
<dbReference type="NCBIfam" id="TIGR01234">
    <property type="entry name" value="L-ribulokinase"/>
    <property type="match status" value="1"/>
</dbReference>
<dbReference type="PROSITE" id="PS00445">
    <property type="entry name" value="FGGY_KINASES_2"/>
    <property type="match status" value="1"/>
</dbReference>
<evidence type="ECO:0000256" key="1">
    <source>
        <dbReference type="ARBA" id="ARBA00022679"/>
    </source>
</evidence>
<dbReference type="Proteomes" id="UP000297403">
    <property type="component" value="Unassembled WGS sequence"/>
</dbReference>
<dbReference type="GO" id="GO:0008741">
    <property type="term" value="F:ribulokinase activity"/>
    <property type="evidence" value="ECO:0007669"/>
    <property type="project" value="UniProtKB-UniRule"/>
</dbReference>
<dbReference type="PANTHER" id="PTHR43435:SF4">
    <property type="entry name" value="FGGY CARBOHYDRATE KINASE DOMAIN-CONTAINING PROTEIN"/>
    <property type="match status" value="1"/>
</dbReference>
<organism evidence="12 13">
    <name type="scientific">Cryobacterium shii</name>
    <dbReference type="NCBI Taxonomy" id="1259235"/>
    <lineage>
        <taxon>Bacteria</taxon>
        <taxon>Bacillati</taxon>
        <taxon>Actinomycetota</taxon>
        <taxon>Actinomycetes</taxon>
        <taxon>Micrococcales</taxon>
        <taxon>Microbacteriaceae</taxon>
        <taxon>Cryobacterium</taxon>
    </lineage>
</organism>
<comment type="catalytic activity">
    <reaction evidence="7 9">
        <text>L-ribulose + ATP = L-ribulose 5-phosphate + ADP + H(+)</text>
        <dbReference type="Rhea" id="RHEA:22072"/>
        <dbReference type="ChEBI" id="CHEBI:15378"/>
        <dbReference type="ChEBI" id="CHEBI:16880"/>
        <dbReference type="ChEBI" id="CHEBI:30616"/>
        <dbReference type="ChEBI" id="CHEBI:58226"/>
        <dbReference type="ChEBI" id="CHEBI:456216"/>
        <dbReference type="EC" id="2.7.1.16"/>
    </reaction>
</comment>
<protein>
    <recommendedName>
        <fullName evidence="7 8">Ribulokinase</fullName>
        <ecNumber evidence="7 8">2.7.1.16</ecNumber>
    </recommendedName>
</protein>
<dbReference type="Gene3D" id="3.30.420.40">
    <property type="match status" value="2"/>
</dbReference>
<evidence type="ECO:0000256" key="2">
    <source>
        <dbReference type="ARBA" id="ARBA00022741"/>
    </source>
</evidence>
<evidence type="ECO:0000256" key="6">
    <source>
        <dbReference type="ARBA" id="ARBA00023277"/>
    </source>
</evidence>
<evidence type="ECO:0000256" key="9">
    <source>
        <dbReference type="RuleBase" id="RU003455"/>
    </source>
</evidence>
<keyword evidence="2 7" id="KW-0547">Nucleotide-binding</keyword>
<keyword evidence="6 7" id="KW-0119">Carbohydrate metabolism</keyword>
<dbReference type="CDD" id="cd07781">
    <property type="entry name" value="ASKHA_NBD_FGGY_L-RBK"/>
    <property type="match status" value="1"/>
</dbReference>
<dbReference type="InterPro" id="IPR018485">
    <property type="entry name" value="FGGY_C"/>
</dbReference>
<keyword evidence="1 7" id="KW-0808">Transferase</keyword>
<dbReference type="InterPro" id="IPR000577">
    <property type="entry name" value="Carb_kinase_FGGY"/>
</dbReference>
<dbReference type="RefSeq" id="WP_134402778.1">
    <property type="nucleotide sequence ID" value="NZ_SOFY01000071.1"/>
</dbReference>
<evidence type="ECO:0000313" key="13">
    <source>
        <dbReference type="Proteomes" id="UP000297403"/>
    </source>
</evidence>
<comment type="pathway">
    <text evidence="7 9">Carbohydrate degradation; L-arabinose degradation via L-ribulose; D-xylulose 5-phosphate from L-arabinose (bacterial route): step 2/3.</text>
</comment>
<dbReference type="InterPro" id="IPR005929">
    <property type="entry name" value="Ribulokinase"/>
</dbReference>
<dbReference type="SUPFAM" id="SSF53067">
    <property type="entry name" value="Actin-like ATPase domain"/>
    <property type="match status" value="2"/>
</dbReference>
<evidence type="ECO:0000259" key="10">
    <source>
        <dbReference type="Pfam" id="PF00370"/>
    </source>
</evidence>
<dbReference type="EMBL" id="SOFY01000071">
    <property type="protein sequence ID" value="TFC43162.1"/>
    <property type="molecule type" value="Genomic_DNA"/>
</dbReference>
<dbReference type="AlphaFoldDB" id="A0AAQ2C4S1"/>
<dbReference type="InterPro" id="IPR018484">
    <property type="entry name" value="FGGY_N"/>
</dbReference>
<sequence length="571" mass="60599">MGITEQPDAHADVNSYVIGIDYGTLSGRAVVVRVSDGVELGSAVLDYPHAVMDTTLAATGAALPPEWALQVPQDYVDVLKSAVPAAVANAGIDPARVIGVGTDFTACTMVPVLADGTPLNELPEYADRPHAYVKLWKHHAAQRQADRINELAAERGESWLPRYGGLISSEWEFAKGLQLLEEDPELYDRMDHWVEAADWIVWQLTGQYVRNACTAGYKGILQDDAYPGEDFLAALNPGFTRFATDKVAHEIGQLGASAGTLSAEAAAWTGLPEGIAVAVGNVDAHVTGPAAQAVLPGQMVAIMGTSTCHVMNSDHLAEVPGMCGVVDGGIVSGLYGYEAGQSGVGDIFAWYVNNQVPARYFTEAAAAGLSVHQYLTELIKDQPVGGHGLIALDWHSGNRSVLVDHELSGLVLGMTLTTRTEEIYRALLESTAFGTRTIVETFNSSGVPVTEFIVAGGLLKNAFLMQTYSDILRLPISTIASEQGPALGSAIHAAVAAGAYPDVRAAGQAMGKLNKNVYTPNEESAAAYDKLFAEYSLLHDYFGRGTNDVMHRLKALKRDAGASLETSAVSA</sequence>
<proteinExistence type="inferred from homology"/>
<evidence type="ECO:0000256" key="3">
    <source>
        <dbReference type="ARBA" id="ARBA00022777"/>
    </source>
</evidence>
<evidence type="ECO:0000256" key="5">
    <source>
        <dbReference type="ARBA" id="ARBA00022935"/>
    </source>
</evidence>
<comment type="similarity">
    <text evidence="7 9">Belongs to the ribulokinase family.</text>
</comment>
<evidence type="ECO:0000313" key="12">
    <source>
        <dbReference type="EMBL" id="TFC43162.1"/>
    </source>
</evidence>
<dbReference type="NCBIfam" id="NF003154">
    <property type="entry name" value="PRK04123.1"/>
    <property type="match status" value="1"/>
</dbReference>
<dbReference type="InterPro" id="IPR018483">
    <property type="entry name" value="Carb_kinase_FGGY_CS"/>
</dbReference>
<dbReference type="EC" id="2.7.1.16" evidence="7 8"/>
<evidence type="ECO:0000256" key="4">
    <source>
        <dbReference type="ARBA" id="ARBA00022840"/>
    </source>
</evidence>
<dbReference type="PANTHER" id="PTHR43435">
    <property type="entry name" value="RIBULOKINASE"/>
    <property type="match status" value="1"/>
</dbReference>
<dbReference type="HAMAP" id="MF_00520">
    <property type="entry name" value="Ribulokinase"/>
    <property type="match status" value="1"/>
</dbReference>
<keyword evidence="4 7" id="KW-0067">ATP-binding</keyword>
<feature type="domain" description="Carbohydrate kinase FGGY C-terminal" evidence="11">
    <location>
        <begin position="300"/>
        <end position="497"/>
    </location>
</feature>
<evidence type="ECO:0000256" key="8">
    <source>
        <dbReference type="NCBIfam" id="TIGR01234"/>
    </source>
</evidence>
<reference evidence="12 13" key="1">
    <citation type="submission" date="2019-03" db="EMBL/GenBank/DDBJ databases">
        <title>Genomics of glacier-inhabiting Cryobacterium strains.</title>
        <authorList>
            <person name="Liu Q."/>
            <person name="Xin Y.-H."/>
        </authorList>
    </citation>
    <scope>NUCLEOTIDE SEQUENCE [LARGE SCALE GENOMIC DNA]</scope>
    <source>
        <strain evidence="13">TMT1-22</strain>
    </source>
</reference>
<evidence type="ECO:0000259" key="11">
    <source>
        <dbReference type="Pfam" id="PF02782"/>
    </source>
</evidence>
<dbReference type="GO" id="GO:0005524">
    <property type="term" value="F:ATP binding"/>
    <property type="evidence" value="ECO:0007669"/>
    <property type="project" value="UniProtKB-UniRule"/>
</dbReference>
<keyword evidence="5 7" id="KW-0054">Arabinose catabolism</keyword>
<name>A0AAQ2C4S1_9MICO</name>